<evidence type="ECO:0000259" key="8">
    <source>
        <dbReference type="Pfam" id="PF13839"/>
    </source>
</evidence>
<dbReference type="InterPro" id="IPR025846">
    <property type="entry name" value="TBL_N"/>
</dbReference>
<dbReference type="OMA" id="HTNEGED"/>
<feature type="domain" description="Trichome birefringence-like C-terminal" evidence="8">
    <location>
        <begin position="99"/>
        <end position="366"/>
    </location>
</feature>
<evidence type="ECO:0000256" key="2">
    <source>
        <dbReference type="ARBA" id="ARBA00007727"/>
    </source>
</evidence>
<keyword evidence="6" id="KW-0472">Membrane</keyword>
<dbReference type="Proteomes" id="UP000029981">
    <property type="component" value="Chromosome 4"/>
</dbReference>
<sequence>MALAGGRFTGGVIFLIFLQIILRRGVVHGDSFYERQKPKQWNNNNGCDFYEGSWVYDVSYPLYDASNCPFIGDGFNCQKNGRPDSEYLKFRWQPRRCDLPRFNGEDLLERYRGKKIMVVGDSLSNNMWQSLTCMLHTAVPNSNYTLTTHNSLSTFFFPEYETSVMYLKNGFLVDLVKEKIGKVLKLESISRGDEWKNVDLMIFNTYHWWTHTGHYKTWDFFQVGDKLVKEMDRMEAFKIGLTTWGKWLDSNINPSNTIVFFQGVSAVHIDGNDWGEASTKNCQGEKQPIKGSRYPGPSLEGEAIAKNVLSDIVTPVYLLDVTLLTQLRKDGHPSNYTTSNNSTPLLDCSHWCLAGVPDTWNLILFATLFQN</sequence>
<name>A0A0A0L0D7_CUCSA</name>
<reference evidence="10 11" key="4">
    <citation type="journal article" date="2011" name="BMC Genomics">
        <title>RNA-Seq improves annotation of protein-coding genes in the cucumber genome.</title>
        <authorList>
            <person name="Li Z."/>
            <person name="Zhang Z."/>
            <person name="Yan P."/>
            <person name="Huang S."/>
            <person name="Fei Z."/>
            <person name="Lin K."/>
        </authorList>
    </citation>
    <scope>NUCLEOTIDE SEQUENCE [LARGE SCALE GENOMIC DNA]</scope>
    <source>
        <strain evidence="11">cv. 9930</strain>
    </source>
</reference>
<dbReference type="GO" id="GO:0005794">
    <property type="term" value="C:Golgi apparatus"/>
    <property type="evidence" value="ECO:0000318"/>
    <property type="project" value="GO_Central"/>
</dbReference>
<evidence type="ECO:0000256" key="4">
    <source>
        <dbReference type="ARBA" id="ARBA00022968"/>
    </source>
</evidence>
<evidence type="ECO:0000256" key="1">
    <source>
        <dbReference type="ARBA" id="ARBA00004167"/>
    </source>
</evidence>
<dbReference type="KEGG" id="csv:101211401"/>
<evidence type="ECO:0000313" key="10">
    <source>
        <dbReference type="EMBL" id="KGN53586.1"/>
    </source>
</evidence>
<dbReference type="eggNOG" id="ENOG502RTPH">
    <property type="taxonomic scope" value="Eukaryota"/>
</dbReference>
<feature type="chain" id="PRO_5001972674" evidence="7">
    <location>
        <begin position="30"/>
        <end position="371"/>
    </location>
</feature>
<dbReference type="Pfam" id="PF14416">
    <property type="entry name" value="PMR5N"/>
    <property type="match status" value="1"/>
</dbReference>
<dbReference type="GO" id="GO:0016413">
    <property type="term" value="F:O-acetyltransferase activity"/>
    <property type="evidence" value="ECO:0000318"/>
    <property type="project" value="GO_Central"/>
</dbReference>
<gene>
    <name evidence="10" type="ORF">Csa_4G083600</name>
</gene>
<dbReference type="EMBL" id="CM002925">
    <property type="protein sequence ID" value="KGN53586.1"/>
    <property type="molecule type" value="Genomic_DNA"/>
</dbReference>
<comment type="subcellular location">
    <subcellularLocation>
        <location evidence="1">Membrane</location>
        <topology evidence="1">Single-pass membrane protein</topology>
    </subcellularLocation>
</comment>
<reference evidence="10 11" key="2">
    <citation type="journal article" date="2009" name="PLoS ONE">
        <title>An integrated genetic and cytogenetic map of the cucumber genome.</title>
        <authorList>
            <person name="Ren Y."/>
            <person name="Zhang Z."/>
            <person name="Liu J."/>
            <person name="Staub J.E."/>
            <person name="Han Y."/>
            <person name="Cheng Z."/>
            <person name="Li X."/>
            <person name="Lu J."/>
            <person name="Miao H."/>
            <person name="Kang H."/>
            <person name="Xie B."/>
            <person name="Gu X."/>
            <person name="Wang X."/>
            <person name="Du Y."/>
            <person name="Jin W."/>
            <person name="Huang S."/>
        </authorList>
    </citation>
    <scope>NUCLEOTIDE SEQUENCE [LARGE SCALE GENOMIC DNA]</scope>
    <source>
        <strain evidence="11">cv. 9930</strain>
    </source>
</reference>
<protein>
    <submittedName>
        <fullName evidence="10">Uncharacterized protein</fullName>
    </submittedName>
</protein>
<feature type="domain" description="Trichome birefringence-like N-terminal" evidence="9">
    <location>
        <begin position="46"/>
        <end position="98"/>
    </location>
</feature>
<evidence type="ECO:0000256" key="7">
    <source>
        <dbReference type="SAM" id="SignalP"/>
    </source>
</evidence>
<dbReference type="OrthoDB" id="630188at2759"/>
<dbReference type="PANTHER" id="PTHR32285:SF30">
    <property type="entry name" value="PROTEIN TRICHOME BIREFRINGENCE-LIKE 42"/>
    <property type="match status" value="1"/>
</dbReference>
<keyword evidence="11" id="KW-1185">Reference proteome</keyword>
<reference evidence="10 11" key="3">
    <citation type="journal article" date="2010" name="BMC Genomics">
        <title>Transcriptome sequencing and comparative analysis of cucumber flowers with different sex types.</title>
        <authorList>
            <person name="Guo S."/>
            <person name="Zheng Y."/>
            <person name="Joung J.G."/>
            <person name="Liu S."/>
            <person name="Zhang Z."/>
            <person name="Crasta O.R."/>
            <person name="Sobral B.W."/>
            <person name="Xu Y."/>
            <person name="Huang S."/>
            <person name="Fei Z."/>
        </authorList>
    </citation>
    <scope>NUCLEOTIDE SEQUENCE [LARGE SCALE GENOMIC DNA]</scope>
    <source>
        <strain evidence="11">cv. 9930</strain>
    </source>
</reference>
<dbReference type="PANTHER" id="PTHR32285">
    <property type="entry name" value="PROTEIN TRICHOME BIREFRINGENCE-LIKE 9-RELATED"/>
    <property type="match status" value="1"/>
</dbReference>
<dbReference type="InterPro" id="IPR029962">
    <property type="entry name" value="TBL"/>
</dbReference>
<keyword evidence="4" id="KW-0735">Signal-anchor</keyword>
<evidence type="ECO:0000313" key="11">
    <source>
        <dbReference type="Proteomes" id="UP000029981"/>
    </source>
</evidence>
<evidence type="ECO:0000256" key="6">
    <source>
        <dbReference type="ARBA" id="ARBA00023136"/>
    </source>
</evidence>
<evidence type="ECO:0000256" key="5">
    <source>
        <dbReference type="ARBA" id="ARBA00022989"/>
    </source>
</evidence>
<keyword evidence="3" id="KW-0812">Transmembrane</keyword>
<dbReference type="InterPro" id="IPR026057">
    <property type="entry name" value="TBL_C"/>
</dbReference>
<comment type="similarity">
    <text evidence="2">Belongs to the PC-esterase family. TBL subfamily.</text>
</comment>
<feature type="signal peptide" evidence="7">
    <location>
        <begin position="1"/>
        <end position="29"/>
    </location>
</feature>
<reference evidence="10 11" key="1">
    <citation type="journal article" date="2009" name="Nat. Genet.">
        <title>The genome of the cucumber, Cucumis sativus L.</title>
        <authorList>
            <person name="Huang S."/>
            <person name="Li R."/>
            <person name="Zhang Z."/>
            <person name="Li L."/>
            <person name="Gu X."/>
            <person name="Fan W."/>
            <person name="Lucas W.J."/>
            <person name="Wang X."/>
            <person name="Xie B."/>
            <person name="Ni P."/>
            <person name="Ren Y."/>
            <person name="Zhu H."/>
            <person name="Li J."/>
            <person name="Lin K."/>
            <person name="Jin W."/>
            <person name="Fei Z."/>
            <person name="Li G."/>
            <person name="Staub J."/>
            <person name="Kilian A."/>
            <person name="van der Vossen E.A."/>
            <person name="Wu Y."/>
            <person name="Guo J."/>
            <person name="He J."/>
            <person name="Jia Z."/>
            <person name="Ren Y."/>
            <person name="Tian G."/>
            <person name="Lu Y."/>
            <person name="Ruan J."/>
            <person name="Qian W."/>
            <person name="Wang M."/>
            <person name="Huang Q."/>
            <person name="Li B."/>
            <person name="Xuan Z."/>
            <person name="Cao J."/>
            <person name="Asan"/>
            <person name="Wu Z."/>
            <person name="Zhang J."/>
            <person name="Cai Q."/>
            <person name="Bai Y."/>
            <person name="Zhao B."/>
            <person name="Han Y."/>
            <person name="Li Y."/>
            <person name="Li X."/>
            <person name="Wang S."/>
            <person name="Shi Q."/>
            <person name="Liu S."/>
            <person name="Cho W.K."/>
            <person name="Kim J.Y."/>
            <person name="Xu Y."/>
            <person name="Heller-Uszynska K."/>
            <person name="Miao H."/>
            <person name="Cheng Z."/>
            <person name="Zhang S."/>
            <person name="Wu J."/>
            <person name="Yang Y."/>
            <person name="Kang H."/>
            <person name="Li M."/>
            <person name="Liang H."/>
            <person name="Ren X."/>
            <person name="Shi Z."/>
            <person name="Wen M."/>
            <person name="Jian M."/>
            <person name="Yang H."/>
            <person name="Zhang G."/>
            <person name="Yang Z."/>
            <person name="Chen R."/>
            <person name="Liu S."/>
            <person name="Li J."/>
            <person name="Ma L."/>
            <person name="Liu H."/>
            <person name="Zhou Y."/>
            <person name="Zhao J."/>
            <person name="Fang X."/>
            <person name="Li G."/>
            <person name="Fang L."/>
            <person name="Li Y."/>
            <person name="Liu D."/>
            <person name="Zheng H."/>
            <person name="Zhang Y."/>
            <person name="Qin N."/>
            <person name="Li Z."/>
            <person name="Yang G."/>
            <person name="Yang S."/>
            <person name="Bolund L."/>
            <person name="Kristiansen K."/>
            <person name="Zheng H."/>
            <person name="Li S."/>
            <person name="Zhang X."/>
            <person name="Yang H."/>
            <person name="Wang J."/>
            <person name="Sun R."/>
            <person name="Zhang B."/>
            <person name="Jiang S."/>
            <person name="Wang J."/>
            <person name="Du Y."/>
            <person name="Li S."/>
        </authorList>
    </citation>
    <scope>NUCLEOTIDE SEQUENCE [LARGE SCALE GENOMIC DNA]</scope>
    <source>
        <strain evidence="11">cv. 9930</strain>
    </source>
</reference>
<dbReference type="Gramene" id="KGN53586">
    <property type="protein sequence ID" value="KGN53586"/>
    <property type="gene ID" value="Csa_4G083600"/>
</dbReference>
<keyword evidence="7" id="KW-0732">Signal</keyword>
<dbReference type="AlphaFoldDB" id="A0A0A0L0D7"/>
<organism evidence="10 11">
    <name type="scientific">Cucumis sativus</name>
    <name type="common">Cucumber</name>
    <dbReference type="NCBI Taxonomy" id="3659"/>
    <lineage>
        <taxon>Eukaryota</taxon>
        <taxon>Viridiplantae</taxon>
        <taxon>Streptophyta</taxon>
        <taxon>Embryophyta</taxon>
        <taxon>Tracheophyta</taxon>
        <taxon>Spermatophyta</taxon>
        <taxon>Magnoliopsida</taxon>
        <taxon>eudicotyledons</taxon>
        <taxon>Gunneridae</taxon>
        <taxon>Pentapetalae</taxon>
        <taxon>rosids</taxon>
        <taxon>fabids</taxon>
        <taxon>Cucurbitales</taxon>
        <taxon>Cucurbitaceae</taxon>
        <taxon>Benincaseae</taxon>
        <taxon>Cucumis</taxon>
    </lineage>
</organism>
<dbReference type="Pfam" id="PF13839">
    <property type="entry name" value="PC-Esterase"/>
    <property type="match status" value="1"/>
</dbReference>
<evidence type="ECO:0000259" key="9">
    <source>
        <dbReference type="Pfam" id="PF14416"/>
    </source>
</evidence>
<evidence type="ECO:0000256" key="3">
    <source>
        <dbReference type="ARBA" id="ARBA00022692"/>
    </source>
</evidence>
<dbReference type="GO" id="GO:0016020">
    <property type="term" value="C:membrane"/>
    <property type="evidence" value="ECO:0007669"/>
    <property type="project" value="UniProtKB-SubCell"/>
</dbReference>
<accession>A0A0A0L0D7</accession>
<keyword evidence="5" id="KW-1133">Transmembrane helix</keyword>
<proteinExistence type="inferred from homology"/>